<dbReference type="SMART" id="SM00066">
    <property type="entry name" value="GAL4"/>
    <property type="match status" value="1"/>
</dbReference>
<feature type="compositionally biased region" description="Low complexity" evidence="3">
    <location>
        <begin position="202"/>
        <end position="212"/>
    </location>
</feature>
<dbReference type="SUPFAM" id="SSF57701">
    <property type="entry name" value="Zn2/Cys6 DNA-binding domain"/>
    <property type="match status" value="1"/>
</dbReference>
<evidence type="ECO:0000259" key="4">
    <source>
        <dbReference type="PROSITE" id="PS50048"/>
    </source>
</evidence>
<dbReference type="AlphaFoldDB" id="A0A3D8RLA3"/>
<gene>
    <name evidence="5" type="ORF">BP6252_06014</name>
</gene>
<accession>A0A3D8RLA3</accession>
<dbReference type="InterPro" id="IPR001138">
    <property type="entry name" value="Zn2Cys6_DnaBD"/>
</dbReference>
<evidence type="ECO:0000256" key="3">
    <source>
        <dbReference type="SAM" id="MobiDB-lite"/>
    </source>
</evidence>
<comment type="caution">
    <text evidence="5">The sequence shown here is derived from an EMBL/GenBank/DDBJ whole genome shotgun (WGS) entry which is preliminary data.</text>
</comment>
<dbReference type="PROSITE" id="PS50048">
    <property type="entry name" value="ZN2_CY6_FUNGAL_2"/>
    <property type="match status" value="1"/>
</dbReference>
<feature type="region of interest" description="Disordered" evidence="3">
    <location>
        <begin position="180"/>
        <end position="221"/>
    </location>
</feature>
<dbReference type="PROSITE" id="PS00463">
    <property type="entry name" value="ZN2_CY6_FUNGAL_1"/>
    <property type="match status" value="1"/>
</dbReference>
<dbReference type="GO" id="GO:0000981">
    <property type="term" value="F:DNA-binding transcription factor activity, RNA polymerase II-specific"/>
    <property type="evidence" value="ECO:0007669"/>
    <property type="project" value="InterPro"/>
</dbReference>
<dbReference type="PANTHER" id="PTHR36167:SF3">
    <property type="entry name" value="C2H2 FINGER DOMAIN TRANSCRIPTION FACTOR (EUROFUNG)-RELATED"/>
    <property type="match status" value="1"/>
</dbReference>
<dbReference type="PANTHER" id="PTHR36167">
    <property type="entry name" value="C2H2 FINGER DOMAIN TRANSCRIPTION FACTOR (EUROFUNG)-RELATED"/>
    <property type="match status" value="1"/>
</dbReference>
<feature type="region of interest" description="Disordered" evidence="3">
    <location>
        <begin position="663"/>
        <end position="699"/>
    </location>
</feature>
<dbReference type="InterPro" id="IPR039327">
    <property type="entry name" value="CON7-like"/>
</dbReference>
<keyword evidence="2" id="KW-0175">Coiled coil</keyword>
<feature type="compositionally biased region" description="Low complexity" evidence="3">
    <location>
        <begin position="507"/>
        <end position="524"/>
    </location>
</feature>
<keyword evidence="1" id="KW-0539">Nucleus</keyword>
<feature type="region of interest" description="Disordered" evidence="3">
    <location>
        <begin position="507"/>
        <end position="537"/>
    </location>
</feature>
<feature type="coiled-coil region" evidence="2">
    <location>
        <begin position="52"/>
        <end position="79"/>
    </location>
</feature>
<protein>
    <recommendedName>
        <fullName evidence="4">Zn(2)-C6 fungal-type domain-containing protein</fullName>
    </recommendedName>
</protein>
<dbReference type="Gene3D" id="4.10.240.10">
    <property type="entry name" value="Zn(2)-C6 fungal-type DNA-binding domain"/>
    <property type="match status" value="1"/>
</dbReference>
<evidence type="ECO:0000256" key="2">
    <source>
        <dbReference type="SAM" id="Coils"/>
    </source>
</evidence>
<dbReference type="Proteomes" id="UP000256645">
    <property type="component" value="Unassembled WGS sequence"/>
</dbReference>
<evidence type="ECO:0000313" key="6">
    <source>
        <dbReference type="Proteomes" id="UP000256645"/>
    </source>
</evidence>
<feature type="region of interest" description="Disordered" evidence="3">
    <location>
        <begin position="1176"/>
        <end position="1216"/>
    </location>
</feature>
<proteinExistence type="predicted"/>
<dbReference type="InterPro" id="IPR036864">
    <property type="entry name" value="Zn2-C6_fun-type_DNA-bd_sf"/>
</dbReference>
<dbReference type="Pfam" id="PF00172">
    <property type="entry name" value="Zn_clus"/>
    <property type="match status" value="1"/>
</dbReference>
<feature type="compositionally biased region" description="Acidic residues" evidence="3">
    <location>
        <begin position="1186"/>
        <end position="1203"/>
    </location>
</feature>
<organism evidence="5 6">
    <name type="scientific">Coleophoma cylindrospora</name>
    <dbReference type="NCBI Taxonomy" id="1849047"/>
    <lineage>
        <taxon>Eukaryota</taxon>
        <taxon>Fungi</taxon>
        <taxon>Dikarya</taxon>
        <taxon>Ascomycota</taxon>
        <taxon>Pezizomycotina</taxon>
        <taxon>Leotiomycetes</taxon>
        <taxon>Helotiales</taxon>
        <taxon>Dermateaceae</taxon>
        <taxon>Coleophoma</taxon>
    </lineage>
</organism>
<evidence type="ECO:0000313" key="5">
    <source>
        <dbReference type="EMBL" id="RDW74872.1"/>
    </source>
</evidence>
<feature type="region of interest" description="Disordered" evidence="3">
    <location>
        <begin position="860"/>
        <end position="879"/>
    </location>
</feature>
<dbReference type="EMBL" id="PDLM01000006">
    <property type="protein sequence ID" value="RDW74872.1"/>
    <property type="molecule type" value="Genomic_DNA"/>
</dbReference>
<dbReference type="GO" id="GO:0008270">
    <property type="term" value="F:zinc ion binding"/>
    <property type="evidence" value="ECO:0007669"/>
    <property type="project" value="InterPro"/>
</dbReference>
<name>A0A3D8RLA3_9HELO</name>
<dbReference type="OrthoDB" id="5431013at2759"/>
<sequence>MSGLEIVGAVASIAQLAGTVYAISKTLYEVSDALSNAPSDIQDLAHDLETFSQELNLLYKLLENKNSRYSDEVHRLMAKIIGDCATVCVKIDKILRKLRTGSVMARIKWVFKEKEIVKLLSRLRDLKLSLLHVLSMSHTFEADVMIDALRVHNPSLLVGSQNEQLSKETMDEVEATRRKLAGISVGQTSDTNLRRPPSTLTSDSSQESWGSSQTNLTDETVGTSISVESSSWKNLSDFPLTSTTAFMSSGTVTGNPMPFISTMAIPQESSVFRMTQAMDSVQSFHSAVSYLEHDSLSYQDTSEGSSKDIEPTGAVSLPQKNQSVIDDEQWKASMIASTMKRFNISHSSAKEWVLTLQRPALATNAQYGEMDFSISNPIPSPLEWHSQKWLQSDSTNQNLAFMENGPEKLQAQPNSQASNGLAANQAAELASQQKMHLQQKILQQQQEMQIQRQRAQAARQAMLAQQYTGIQPGMPYGINQMTPAQFQASRGGGPMARPVDSPENIYQQEAQQQSQVRAQSQQIGGQRGPGGMGSAPMPPLQSPAMNVLNCPISRPSQPINHQTLQVNQLPGQPMDTYSTQEIQDLTNPQNAGSNSGMNSAILAQISPEQRQRLMNLSPEKYHEVIRRFEMRYIQNQNMQRAQLGVAMQGTPQLQQQLPGQFVQNQQPTQQRPPLPQNVAAGMASKKMRPSSVDAPPAPLPQMSAPGAMMGSPPSIDVVPRSFEDMTPNEDFVANKFAEKLLARASDVEKDKLWVSIKTQVTQQQYDAYRRRGDAELLLIYKKQAWKTLRVRISEAAKQMKAVQAVPLSGQQSAQNPAVLPNKIAETSQLESIGKVNDKATFLPYLPQHLELELEQRNGFRCADQNPRSEASGKAPGRKRTKTGCLTCRRRRIRCGEEKPTCQNCAMSDRQCNGYNQRVCFKPPLGAPYEPSGCYTAVEMNKNNAVLITATVTPSATKLAELWWRGFAKLQDTEPESSEGLAAAWNQSRRYFHMVYAASEESPSDEHVAVLAVHELTHALAIIPVDPDNEALPGRAKSVGRISDIIRVIQDTLKFKLGAIAWVCLGQAVLVCTRWERKSLVQIVLSHLADIVTLIARYNVMESMYQQWPNMSLEKNYEDSLVDLCVHVLRYLNRVITMATLDRAEDAEQKLSENMKRIEEADDRCRGFKVTIIEASMQRGTKRSAQDVEDDDSDDSNDNENGVEEEGKSPVLSSDWI</sequence>
<feature type="coiled-coil region" evidence="2">
    <location>
        <begin position="427"/>
        <end position="461"/>
    </location>
</feature>
<dbReference type="CDD" id="cd00067">
    <property type="entry name" value="GAL4"/>
    <property type="match status" value="1"/>
</dbReference>
<evidence type="ECO:0000256" key="1">
    <source>
        <dbReference type="ARBA" id="ARBA00023242"/>
    </source>
</evidence>
<feature type="domain" description="Zn(2)-C6 fungal-type" evidence="4">
    <location>
        <begin position="883"/>
        <end position="911"/>
    </location>
</feature>
<keyword evidence="6" id="KW-1185">Reference proteome</keyword>
<reference evidence="5 6" key="1">
    <citation type="journal article" date="2018" name="IMA Fungus">
        <title>IMA Genome-F 9: Draft genome sequence of Annulohypoxylon stygium, Aspergillus mulundensis, Berkeleyomyces basicola (syn. Thielaviopsis basicola), Ceratocystis smalleyi, two Cercospora beticola strains, Coleophoma cylindrospora, Fusarium fracticaudum, Phialophora cf. hyalina, and Morchella septimelata.</title>
        <authorList>
            <person name="Wingfield B.D."/>
            <person name="Bills G.F."/>
            <person name="Dong Y."/>
            <person name="Huang W."/>
            <person name="Nel W.J."/>
            <person name="Swalarsk-Parry B.S."/>
            <person name="Vaghefi N."/>
            <person name="Wilken P.M."/>
            <person name="An Z."/>
            <person name="de Beer Z.W."/>
            <person name="De Vos L."/>
            <person name="Chen L."/>
            <person name="Duong T.A."/>
            <person name="Gao Y."/>
            <person name="Hammerbacher A."/>
            <person name="Kikkert J.R."/>
            <person name="Li Y."/>
            <person name="Li H."/>
            <person name="Li K."/>
            <person name="Li Q."/>
            <person name="Liu X."/>
            <person name="Ma X."/>
            <person name="Naidoo K."/>
            <person name="Pethybridge S.J."/>
            <person name="Sun J."/>
            <person name="Steenkamp E.T."/>
            <person name="van der Nest M.A."/>
            <person name="van Wyk S."/>
            <person name="Wingfield M.J."/>
            <person name="Xiong C."/>
            <person name="Yue Q."/>
            <person name="Zhang X."/>
        </authorList>
    </citation>
    <scope>NUCLEOTIDE SEQUENCE [LARGE SCALE GENOMIC DNA]</scope>
    <source>
        <strain evidence="5 6">BP6252</strain>
    </source>
</reference>